<dbReference type="EMBL" id="MU157826">
    <property type="protein sequence ID" value="KAF9534190.1"/>
    <property type="molecule type" value="Genomic_DNA"/>
</dbReference>
<dbReference type="PANTHER" id="PTHR13396">
    <property type="entry name" value="NEDD4 FAMILY INTERACTING PROTEIN 1/2"/>
    <property type="match status" value="1"/>
</dbReference>
<dbReference type="OrthoDB" id="10003116at2759"/>
<protein>
    <recommendedName>
        <fullName evidence="9">Metal homeostatis protein bsd2</fullName>
    </recommendedName>
</protein>
<evidence type="ECO:0000313" key="7">
    <source>
        <dbReference type="EMBL" id="KAF9534190.1"/>
    </source>
</evidence>
<feature type="region of interest" description="Disordered" evidence="5">
    <location>
        <begin position="394"/>
        <end position="420"/>
    </location>
</feature>
<comment type="caution">
    <text evidence="7">The sequence shown here is derived from an EMBL/GenBank/DDBJ whole genome shotgun (WGS) entry which is preliminary data.</text>
</comment>
<evidence type="ECO:0000256" key="5">
    <source>
        <dbReference type="SAM" id="MobiDB-lite"/>
    </source>
</evidence>
<comment type="subcellular location">
    <subcellularLocation>
        <location evidence="1">Membrane</location>
        <topology evidence="1">Multi-pass membrane protein</topology>
    </subcellularLocation>
</comment>
<feature type="region of interest" description="Disordered" evidence="5">
    <location>
        <begin position="293"/>
        <end position="336"/>
    </location>
</feature>
<dbReference type="GO" id="GO:0005783">
    <property type="term" value="C:endoplasmic reticulum"/>
    <property type="evidence" value="ECO:0007669"/>
    <property type="project" value="TreeGrafter"/>
</dbReference>
<dbReference type="GO" id="GO:0031398">
    <property type="term" value="P:positive regulation of protein ubiquitination"/>
    <property type="evidence" value="ECO:0007669"/>
    <property type="project" value="TreeGrafter"/>
</dbReference>
<gene>
    <name evidence="7" type="ORF">CPB83DRAFT_843838</name>
</gene>
<evidence type="ECO:0000256" key="4">
    <source>
        <dbReference type="ARBA" id="ARBA00023136"/>
    </source>
</evidence>
<dbReference type="GO" id="GO:0048471">
    <property type="term" value="C:perinuclear region of cytoplasm"/>
    <property type="evidence" value="ECO:0007669"/>
    <property type="project" value="TreeGrafter"/>
</dbReference>
<keyword evidence="4 6" id="KW-0472">Membrane</keyword>
<feature type="compositionally biased region" description="Pro residues" evidence="5">
    <location>
        <begin position="85"/>
        <end position="95"/>
    </location>
</feature>
<feature type="transmembrane region" description="Helical" evidence="6">
    <location>
        <begin position="235"/>
        <end position="259"/>
    </location>
</feature>
<name>A0A9P6ESL6_9AGAR</name>
<dbReference type="GO" id="GO:0006511">
    <property type="term" value="P:ubiquitin-dependent protein catabolic process"/>
    <property type="evidence" value="ECO:0007669"/>
    <property type="project" value="TreeGrafter"/>
</dbReference>
<evidence type="ECO:0000256" key="3">
    <source>
        <dbReference type="ARBA" id="ARBA00022989"/>
    </source>
</evidence>
<reference evidence="7" key="1">
    <citation type="submission" date="2020-11" db="EMBL/GenBank/DDBJ databases">
        <authorList>
            <consortium name="DOE Joint Genome Institute"/>
            <person name="Ahrendt S."/>
            <person name="Riley R."/>
            <person name="Andreopoulos W."/>
            <person name="Labutti K."/>
            <person name="Pangilinan J."/>
            <person name="Ruiz-Duenas F.J."/>
            <person name="Barrasa J.M."/>
            <person name="Sanchez-Garcia M."/>
            <person name="Camarero S."/>
            <person name="Miyauchi S."/>
            <person name="Serrano A."/>
            <person name="Linde D."/>
            <person name="Babiker R."/>
            <person name="Drula E."/>
            <person name="Ayuso-Fernandez I."/>
            <person name="Pacheco R."/>
            <person name="Padilla G."/>
            <person name="Ferreira P."/>
            <person name="Barriuso J."/>
            <person name="Kellner H."/>
            <person name="Castanera R."/>
            <person name="Alfaro M."/>
            <person name="Ramirez L."/>
            <person name="Pisabarro A.G."/>
            <person name="Kuo A."/>
            <person name="Tritt A."/>
            <person name="Lipzen A."/>
            <person name="He G."/>
            <person name="Yan M."/>
            <person name="Ng V."/>
            <person name="Cullen D."/>
            <person name="Martin F."/>
            <person name="Rosso M.-N."/>
            <person name="Henrissat B."/>
            <person name="Hibbett D."/>
            <person name="Martinez A.T."/>
            <person name="Grigoriev I.V."/>
        </authorList>
    </citation>
    <scope>NUCLEOTIDE SEQUENCE</scope>
    <source>
        <strain evidence="7">CBS 506.95</strain>
    </source>
</reference>
<dbReference type="GO" id="GO:0007034">
    <property type="term" value="P:vacuolar transport"/>
    <property type="evidence" value="ECO:0007669"/>
    <property type="project" value="InterPro"/>
</dbReference>
<keyword evidence="2 6" id="KW-0812">Transmembrane</keyword>
<dbReference type="Proteomes" id="UP000807306">
    <property type="component" value="Unassembled WGS sequence"/>
</dbReference>
<dbReference type="AlphaFoldDB" id="A0A9P6ESL6"/>
<evidence type="ECO:0000256" key="1">
    <source>
        <dbReference type="ARBA" id="ARBA00004141"/>
    </source>
</evidence>
<sequence>MAHRYAPLPNPSHNRNVSQHERVVEMEAAFDYSDDEDHDDYVSESQPLNGRRAGVAPAQARPPSPPQHSPAGPGVYNFENVDYDFPPPGSPPPPSATALPNNFGNSNGMVPDFSAAPAAAHTNGPWIRRAVVSVLPPSVLSRLGLAQQRPSGPVGGGINNDGVFANVTAKPTAPAEHQDGDEFMAPEDAQREAPPSYASAQADAVPPYWETTIHAPFASDSIGEMIVDNLSTGSLFSFCWNLLVSVAFQFVGFLLTYLLHTSHAARLGSRAGLGITLIQYGFALRGKYEAGQNGENGGRPQWSWAGSSSNSSADGGDNSGFRPHHHHHNPDGSMANVTWSTPMSNLTETQASIMIADATTEWLSFFLMTIGWFVLLTSLLGFWRVKRWERSVIASRNTSSSTSSGTTSAAPQSGRRPAPLGLASQFDSHFGLRGTSRIELLRQGFGFGSNRRQHEADDNDALLRAEEGGNSTGTGERDPMITSTSLNSAIPANVDPARARAMARMLENEVRLQRDLREAGLL</sequence>
<feature type="compositionally biased region" description="Low complexity" evidence="5">
    <location>
        <begin position="302"/>
        <end position="320"/>
    </location>
</feature>
<keyword evidence="3 6" id="KW-1133">Transmembrane helix</keyword>
<dbReference type="InterPro" id="IPR019325">
    <property type="entry name" value="NEDD4/Bsd2"/>
</dbReference>
<accession>A0A9P6ESL6</accession>
<evidence type="ECO:0000313" key="8">
    <source>
        <dbReference type="Proteomes" id="UP000807306"/>
    </source>
</evidence>
<evidence type="ECO:0000256" key="6">
    <source>
        <dbReference type="SAM" id="Phobius"/>
    </source>
</evidence>
<feature type="transmembrane region" description="Helical" evidence="6">
    <location>
        <begin position="362"/>
        <end position="383"/>
    </location>
</feature>
<evidence type="ECO:0000256" key="2">
    <source>
        <dbReference type="ARBA" id="ARBA00022692"/>
    </source>
</evidence>
<evidence type="ECO:0008006" key="9">
    <source>
        <dbReference type="Google" id="ProtNLM"/>
    </source>
</evidence>
<dbReference type="PANTHER" id="PTHR13396:SF5">
    <property type="entry name" value="NEDD4 FAMILY INTERACTING PROTEIN"/>
    <property type="match status" value="1"/>
</dbReference>
<dbReference type="CDD" id="cd22212">
    <property type="entry name" value="NDFIP-like"/>
    <property type="match status" value="1"/>
</dbReference>
<keyword evidence="8" id="KW-1185">Reference proteome</keyword>
<organism evidence="7 8">
    <name type="scientific">Crepidotus variabilis</name>
    <dbReference type="NCBI Taxonomy" id="179855"/>
    <lineage>
        <taxon>Eukaryota</taxon>
        <taxon>Fungi</taxon>
        <taxon>Dikarya</taxon>
        <taxon>Basidiomycota</taxon>
        <taxon>Agaricomycotina</taxon>
        <taxon>Agaricomycetes</taxon>
        <taxon>Agaricomycetidae</taxon>
        <taxon>Agaricales</taxon>
        <taxon>Agaricineae</taxon>
        <taxon>Crepidotaceae</taxon>
        <taxon>Crepidotus</taxon>
    </lineage>
</organism>
<dbReference type="GO" id="GO:0005794">
    <property type="term" value="C:Golgi apparatus"/>
    <property type="evidence" value="ECO:0007669"/>
    <property type="project" value="TreeGrafter"/>
</dbReference>
<feature type="region of interest" description="Disordered" evidence="5">
    <location>
        <begin position="449"/>
        <end position="483"/>
    </location>
</feature>
<feature type="compositionally biased region" description="Basic and acidic residues" evidence="5">
    <location>
        <begin position="452"/>
        <end position="467"/>
    </location>
</feature>
<feature type="region of interest" description="Disordered" evidence="5">
    <location>
        <begin position="1"/>
        <end position="103"/>
    </location>
</feature>
<dbReference type="GO" id="GO:0016020">
    <property type="term" value="C:membrane"/>
    <property type="evidence" value="ECO:0007669"/>
    <property type="project" value="UniProtKB-SubCell"/>
</dbReference>
<feature type="compositionally biased region" description="Low complexity" evidence="5">
    <location>
        <begin position="398"/>
        <end position="408"/>
    </location>
</feature>
<dbReference type="GO" id="GO:0030001">
    <property type="term" value="P:metal ion transport"/>
    <property type="evidence" value="ECO:0007669"/>
    <property type="project" value="InterPro"/>
</dbReference>
<dbReference type="Pfam" id="PF10176">
    <property type="entry name" value="NEDD4_Bsd2"/>
    <property type="match status" value="1"/>
</dbReference>
<proteinExistence type="predicted"/>